<sequence length="363" mass="40328">MVQRTHIATTADGVQLAWTRSGRGPTLVKASNWMTHLRDDVDSPVWGHWIDFLSSHFDFVRFDERGCGLSDRQVEDVSARHWLGDLETVVDAAAIAGPMIQLGISQGSAATIQYAIKHPERVSHLILYGGYARGGLVRGGRHAEHYRAVMEMARLGWGSDNALFRQTFTARFVPGGSHEQLDWFNDLCRRTVAPAMAYRLIEARANTDIAHLLPQVRVPTLVLHARQDEVIPVAEGRRLAAEIPNAEFVELDSRNHVLLAHEPAWRDFQRAVREFTGVARNEARPEGEAPLTARERRLLDLLRQGKTNAQIAAEAFISEKTVRNHLSSVYRKLGVANRAQAIVKAGVQAANGIASLPPSQKVD</sequence>
<dbReference type="InterPro" id="IPR000073">
    <property type="entry name" value="AB_hydrolase_1"/>
</dbReference>
<organism evidence="2 3">
    <name type="scientific">Pseudoxanthomonas helianthi</name>
    <dbReference type="NCBI Taxonomy" id="1453541"/>
    <lineage>
        <taxon>Bacteria</taxon>
        <taxon>Pseudomonadati</taxon>
        <taxon>Pseudomonadota</taxon>
        <taxon>Gammaproteobacteria</taxon>
        <taxon>Lysobacterales</taxon>
        <taxon>Lysobacteraceae</taxon>
        <taxon>Pseudoxanthomonas</taxon>
    </lineage>
</organism>
<dbReference type="PRINTS" id="PR00111">
    <property type="entry name" value="ABHYDROLASE"/>
</dbReference>
<dbReference type="Proteomes" id="UP000673447">
    <property type="component" value="Unassembled WGS sequence"/>
</dbReference>
<dbReference type="GO" id="GO:0006355">
    <property type="term" value="P:regulation of DNA-templated transcription"/>
    <property type="evidence" value="ECO:0007669"/>
    <property type="project" value="InterPro"/>
</dbReference>
<dbReference type="PROSITE" id="PS50043">
    <property type="entry name" value="HTH_LUXR_2"/>
    <property type="match status" value="1"/>
</dbReference>
<dbReference type="Pfam" id="PF00196">
    <property type="entry name" value="GerE"/>
    <property type="match status" value="1"/>
</dbReference>
<accession>A0A940X3G9</accession>
<dbReference type="CDD" id="cd06170">
    <property type="entry name" value="LuxR_C_like"/>
    <property type="match status" value="1"/>
</dbReference>
<feature type="domain" description="HTH luxR-type" evidence="1">
    <location>
        <begin position="284"/>
        <end position="349"/>
    </location>
</feature>
<dbReference type="PANTHER" id="PTHR43798">
    <property type="entry name" value="MONOACYLGLYCEROL LIPASE"/>
    <property type="match status" value="1"/>
</dbReference>
<dbReference type="Gene3D" id="1.10.10.10">
    <property type="entry name" value="Winged helix-like DNA-binding domain superfamily/Winged helix DNA-binding domain"/>
    <property type="match status" value="1"/>
</dbReference>
<proteinExistence type="predicted"/>
<dbReference type="InterPro" id="IPR036388">
    <property type="entry name" value="WH-like_DNA-bd_sf"/>
</dbReference>
<keyword evidence="2" id="KW-0378">Hydrolase</keyword>
<dbReference type="SUPFAM" id="SSF53474">
    <property type="entry name" value="alpha/beta-Hydrolases"/>
    <property type="match status" value="1"/>
</dbReference>
<dbReference type="InterPro" id="IPR050266">
    <property type="entry name" value="AB_hydrolase_sf"/>
</dbReference>
<dbReference type="Pfam" id="PF12146">
    <property type="entry name" value="Hydrolase_4"/>
    <property type="match status" value="1"/>
</dbReference>
<dbReference type="InterPro" id="IPR022742">
    <property type="entry name" value="Hydrolase_4"/>
</dbReference>
<dbReference type="RefSeq" id="WP_210536778.1">
    <property type="nucleotide sequence ID" value="NZ_JAGKTC010000002.1"/>
</dbReference>
<reference evidence="2" key="1">
    <citation type="journal article" date="2016" name="Int. J. Syst. Evol. Microbiol.">
        <title>Pseudoxanthomonas helianthi sp. nov., isolated from roots of Jerusalem artichoke (Helianthus tuberosus).</title>
        <authorList>
            <person name="Kittiwongwattana C."/>
            <person name="Thawai C."/>
        </authorList>
    </citation>
    <scope>NUCLEOTIDE SEQUENCE</scope>
    <source>
        <strain evidence="2">110414</strain>
    </source>
</reference>
<dbReference type="Gene3D" id="3.40.50.1820">
    <property type="entry name" value="alpha/beta hydrolase"/>
    <property type="match status" value="1"/>
</dbReference>
<reference evidence="2" key="2">
    <citation type="submission" date="2021-03" db="EMBL/GenBank/DDBJ databases">
        <authorList>
            <person name="Cao W."/>
        </authorList>
    </citation>
    <scope>NUCLEOTIDE SEQUENCE</scope>
    <source>
        <strain evidence="2">110414</strain>
    </source>
</reference>
<comment type="caution">
    <text evidence="2">The sequence shown here is derived from an EMBL/GenBank/DDBJ whole genome shotgun (WGS) entry which is preliminary data.</text>
</comment>
<dbReference type="SUPFAM" id="SSF46894">
    <property type="entry name" value="C-terminal effector domain of the bipartite response regulators"/>
    <property type="match status" value="1"/>
</dbReference>
<keyword evidence="3" id="KW-1185">Reference proteome</keyword>
<name>A0A940X3G9_9GAMM</name>
<dbReference type="GO" id="GO:0003677">
    <property type="term" value="F:DNA binding"/>
    <property type="evidence" value="ECO:0007669"/>
    <property type="project" value="InterPro"/>
</dbReference>
<evidence type="ECO:0000259" key="1">
    <source>
        <dbReference type="PROSITE" id="PS50043"/>
    </source>
</evidence>
<dbReference type="InterPro" id="IPR016032">
    <property type="entry name" value="Sig_transdc_resp-reg_C-effctor"/>
</dbReference>
<dbReference type="InterPro" id="IPR029058">
    <property type="entry name" value="AB_hydrolase_fold"/>
</dbReference>
<evidence type="ECO:0000313" key="3">
    <source>
        <dbReference type="Proteomes" id="UP000673447"/>
    </source>
</evidence>
<evidence type="ECO:0000313" key="2">
    <source>
        <dbReference type="EMBL" id="MBP3984935.1"/>
    </source>
</evidence>
<dbReference type="InterPro" id="IPR000792">
    <property type="entry name" value="Tscrpt_reg_LuxR_C"/>
</dbReference>
<dbReference type="PRINTS" id="PR00038">
    <property type="entry name" value="HTHLUXR"/>
</dbReference>
<gene>
    <name evidence="2" type="ORF">J5837_10970</name>
</gene>
<dbReference type="GO" id="GO:0016020">
    <property type="term" value="C:membrane"/>
    <property type="evidence" value="ECO:0007669"/>
    <property type="project" value="TreeGrafter"/>
</dbReference>
<dbReference type="AlphaFoldDB" id="A0A940X3G9"/>
<protein>
    <submittedName>
        <fullName evidence="2">Alpha/beta fold hydrolase</fullName>
    </submittedName>
</protein>
<dbReference type="SMART" id="SM00421">
    <property type="entry name" value="HTH_LUXR"/>
    <property type="match status" value="1"/>
</dbReference>
<dbReference type="EMBL" id="JAGKTC010000002">
    <property type="protein sequence ID" value="MBP3984935.1"/>
    <property type="molecule type" value="Genomic_DNA"/>
</dbReference>
<dbReference type="GO" id="GO:0016787">
    <property type="term" value="F:hydrolase activity"/>
    <property type="evidence" value="ECO:0007669"/>
    <property type="project" value="UniProtKB-KW"/>
</dbReference>
<dbReference type="PANTHER" id="PTHR43798:SF33">
    <property type="entry name" value="HYDROLASE, PUTATIVE (AFU_ORTHOLOGUE AFUA_2G14860)-RELATED"/>
    <property type="match status" value="1"/>
</dbReference>